<feature type="domain" description="HNH nuclease" evidence="2">
    <location>
        <begin position="26"/>
        <end position="84"/>
    </location>
</feature>
<dbReference type="GO" id="GO:0008270">
    <property type="term" value="F:zinc ion binding"/>
    <property type="evidence" value="ECO:0007669"/>
    <property type="project" value="InterPro"/>
</dbReference>
<keyword evidence="3" id="KW-0378">Hydrolase</keyword>
<dbReference type="InterPro" id="IPR003615">
    <property type="entry name" value="HNH_nuc"/>
</dbReference>
<dbReference type="CDD" id="cd00085">
    <property type="entry name" value="HNHc"/>
    <property type="match status" value="1"/>
</dbReference>
<evidence type="ECO:0000256" key="1">
    <source>
        <dbReference type="SAM" id="MobiDB-lite"/>
    </source>
</evidence>
<reference evidence="3" key="1">
    <citation type="submission" date="2017-10" db="EMBL/GenBank/DDBJ databases">
        <title>Chryseobacterium sp. B5 is a hydrocarbonoclastic and plant growth promoting bacterium.</title>
        <authorList>
            <person name="Thijs S."/>
            <person name="Gkorezis P."/>
            <person name="Van Hamme J."/>
        </authorList>
    </citation>
    <scope>NUCLEOTIDE SEQUENCE</scope>
    <source>
        <strain evidence="3">B5</strain>
    </source>
</reference>
<evidence type="ECO:0000259" key="2">
    <source>
        <dbReference type="SMART" id="SM00507"/>
    </source>
</evidence>
<evidence type="ECO:0000313" key="3">
    <source>
        <dbReference type="EMBL" id="PII36767.1"/>
    </source>
</evidence>
<keyword evidence="3" id="KW-0540">Nuclease</keyword>
<gene>
    <name evidence="3" type="ORF">CTI11_04800</name>
</gene>
<name>A0A2G7TCK7_9FLAO</name>
<dbReference type="EMBL" id="PEKC01000011">
    <property type="protein sequence ID" value="PII36767.1"/>
    <property type="molecule type" value="Genomic_DNA"/>
</dbReference>
<dbReference type="AlphaFoldDB" id="A0A2G7TCK7"/>
<dbReference type="GO" id="GO:0004519">
    <property type="term" value="F:endonuclease activity"/>
    <property type="evidence" value="ECO:0007669"/>
    <property type="project" value="UniProtKB-KW"/>
</dbReference>
<feature type="region of interest" description="Disordered" evidence="1">
    <location>
        <begin position="1"/>
        <end position="24"/>
    </location>
</feature>
<comment type="caution">
    <text evidence="3">The sequence shown here is derived from an EMBL/GenBank/DDBJ whole genome shotgun (WGS) entry which is preliminary data.</text>
</comment>
<organism evidence="3">
    <name type="scientific">Chryseobacterium sp. B5</name>
    <dbReference type="NCBI Taxonomy" id="2050562"/>
    <lineage>
        <taxon>Bacteria</taxon>
        <taxon>Pseudomonadati</taxon>
        <taxon>Bacteroidota</taxon>
        <taxon>Flavobacteriia</taxon>
        <taxon>Flavobacteriales</taxon>
        <taxon>Weeksellaceae</taxon>
        <taxon>Chryseobacterium group</taxon>
        <taxon>Chryseobacterium</taxon>
    </lineage>
</organism>
<dbReference type="SMART" id="SM00507">
    <property type="entry name" value="HNHc"/>
    <property type="match status" value="1"/>
</dbReference>
<keyword evidence="3" id="KW-0255">Endonuclease</keyword>
<dbReference type="GO" id="GO:0003676">
    <property type="term" value="F:nucleic acid binding"/>
    <property type="evidence" value="ECO:0007669"/>
    <property type="project" value="InterPro"/>
</dbReference>
<dbReference type="Gene3D" id="1.10.30.50">
    <property type="match status" value="1"/>
</dbReference>
<protein>
    <submittedName>
        <fullName evidence="3">HNH endonuclease</fullName>
    </submittedName>
</protein>
<dbReference type="InterPro" id="IPR002711">
    <property type="entry name" value="HNH"/>
</dbReference>
<sequence length="110" mass="12260">MANSRKLQQAPRLGATGRSRGRARQDARLRIWLRDGPHCACCGELIDITPGTSRPFELDHIVPLWQGGEDSDDNRQCLCVSYDAEGNKRGCHVEKTAREAGDRSKADRRA</sequence>
<dbReference type="Pfam" id="PF01844">
    <property type="entry name" value="HNH"/>
    <property type="match status" value="1"/>
</dbReference>
<proteinExistence type="predicted"/>
<accession>A0A2G7TCK7</accession>